<keyword evidence="1" id="KW-0614">Plasmid</keyword>
<gene>
    <name evidence="1" type="ORF">BB347_18085</name>
    <name evidence="2" type="ORF">SAMN05421809_3632</name>
</gene>
<dbReference type="EMBL" id="FTNP01000008">
    <property type="protein sequence ID" value="SIS06047.1"/>
    <property type="molecule type" value="Genomic_DNA"/>
</dbReference>
<keyword evidence="3" id="KW-1185">Reference proteome</keyword>
<dbReference type="InterPro" id="IPR036397">
    <property type="entry name" value="RNaseH_sf"/>
</dbReference>
<geneLocation type="plasmid" evidence="1">
    <name>unnamed2</name>
</geneLocation>
<name>A0A1N7G0G9_9EURY</name>
<dbReference type="Gene3D" id="3.30.420.10">
    <property type="entry name" value="Ribonuclease H-like superfamily/Ribonuclease H"/>
    <property type="match status" value="1"/>
</dbReference>
<evidence type="ECO:0000313" key="1">
    <source>
        <dbReference type="EMBL" id="APX98607.1"/>
    </source>
</evidence>
<dbReference type="EMBL" id="CP019329">
    <property type="protein sequence ID" value="APX98607.1"/>
    <property type="molecule type" value="Genomic_DNA"/>
</dbReference>
<protein>
    <submittedName>
        <fullName evidence="2">Uncharacterized protein</fullName>
    </submittedName>
</protein>
<accession>A0A1N7G0G9</accession>
<dbReference type="InterPro" id="IPR012337">
    <property type="entry name" value="RNaseH-like_sf"/>
</dbReference>
<dbReference type="Proteomes" id="UP000187321">
    <property type="component" value="Plasmid unnamed2"/>
</dbReference>
<dbReference type="RefSeq" id="WP_076584055.1">
    <property type="nucleotide sequence ID" value="NZ_CP019329.1"/>
</dbReference>
<dbReference type="GO" id="GO:0003676">
    <property type="term" value="F:nucleic acid binding"/>
    <property type="evidence" value="ECO:0007669"/>
    <property type="project" value="InterPro"/>
</dbReference>
<dbReference type="AlphaFoldDB" id="A0A1N7G0G9"/>
<sequence>MSAPSNGLLAFDIETVNADRPPGVDFDFQNPDHLEMFCICVAHRPSPGDEIEHEILFREATGPAAELDVIEAAVEWMDTKPPERVLTFNGDGFDFIHLEGRAHNAADALGDRFDVVDQVESFIEGVESDDLRPEAVQFCNDQYASFEQTCSAVGVEAPETRLEAFDLPVDPIPQRPTYRSSEPILMGCDVPVLGERYLNLSECGQTDIKAFREMHDALTHYAETDVRPLFELADSRPFSS</sequence>
<evidence type="ECO:0000313" key="3">
    <source>
        <dbReference type="Proteomes" id="UP000185687"/>
    </source>
</evidence>
<dbReference type="GeneID" id="30957894"/>
<dbReference type="SUPFAM" id="SSF53098">
    <property type="entry name" value="Ribonuclease H-like"/>
    <property type="match status" value="1"/>
</dbReference>
<proteinExistence type="predicted"/>
<dbReference type="KEGG" id="hda:BB347_18085"/>
<evidence type="ECO:0000313" key="4">
    <source>
        <dbReference type="Proteomes" id="UP000187321"/>
    </source>
</evidence>
<organism evidence="2 3">
    <name type="scientific">Natronorubrum daqingense</name>
    <dbReference type="NCBI Taxonomy" id="588898"/>
    <lineage>
        <taxon>Archaea</taxon>
        <taxon>Methanobacteriati</taxon>
        <taxon>Methanobacteriota</taxon>
        <taxon>Stenosarchaea group</taxon>
        <taxon>Halobacteria</taxon>
        <taxon>Halobacteriales</taxon>
        <taxon>Natrialbaceae</taxon>
        <taxon>Natronorubrum</taxon>
    </lineage>
</organism>
<dbReference type="Proteomes" id="UP000185687">
    <property type="component" value="Unassembled WGS sequence"/>
</dbReference>
<reference evidence="1 4" key="1">
    <citation type="submission" date="2017-01" db="EMBL/GenBank/DDBJ databases">
        <title>Complete genome sequence of Haloterrigena daqingensis type strain (JX313T).</title>
        <authorList>
            <person name="Shuang W."/>
        </authorList>
    </citation>
    <scope>NUCLEOTIDE SEQUENCE [LARGE SCALE GENOMIC DNA]</scope>
    <source>
        <strain evidence="4">JX313</strain>
        <strain evidence="1">JX313T</strain>
        <plasmid evidence="4">Plasmid unnamed2</plasmid>
        <plasmid evidence="1">unnamed2</plasmid>
    </source>
</reference>
<dbReference type="OrthoDB" id="323192at2157"/>
<evidence type="ECO:0000313" key="2">
    <source>
        <dbReference type="EMBL" id="SIS06047.1"/>
    </source>
</evidence>
<reference evidence="2 3" key="2">
    <citation type="submission" date="2017-01" db="EMBL/GenBank/DDBJ databases">
        <authorList>
            <person name="Mah S.A."/>
            <person name="Swanson W.J."/>
            <person name="Moy G.W."/>
            <person name="Vacquier V.D."/>
        </authorList>
    </citation>
    <scope>NUCLEOTIDE SEQUENCE [LARGE SCALE GENOMIC DNA]</scope>
    <source>
        <strain evidence="2 3">CGMCC 1.8909</strain>
    </source>
</reference>